<comment type="caution">
    <text evidence="1">The sequence shown here is derived from an EMBL/GenBank/DDBJ whole genome shotgun (WGS) entry which is preliminary data.</text>
</comment>
<proteinExistence type="predicted"/>
<dbReference type="Proteomes" id="UP000463051">
    <property type="component" value="Unassembled WGS sequence"/>
</dbReference>
<dbReference type="EMBL" id="WJXB01000019">
    <property type="protein sequence ID" value="MRN57034.1"/>
    <property type="molecule type" value="Genomic_DNA"/>
</dbReference>
<dbReference type="Pfam" id="PF10934">
    <property type="entry name" value="Sheath_initiator"/>
    <property type="match status" value="1"/>
</dbReference>
<sequence>MIPAIGAAGPITTLLAGDSTLESAEVPSLTYRMDWDGKRILSHVDALKAVEQAAVKILRTDRYEHLIYSTNYGTEWSLVLGKDRLLARSEIRRIVSEALLQDERITALEALDVAFIGDTLSIYCNVITRYGNFQLRKELKESV</sequence>
<evidence type="ECO:0000313" key="2">
    <source>
        <dbReference type="Proteomes" id="UP000463051"/>
    </source>
</evidence>
<protein>
    <submittedName>
        <fullName evidence="1">DUF2634 domain-containing protein</fullName>
    </submittedName>
</protein>
<dbReference type="InterPro" id="IPR020288">
    <property type="entry name" value="Sheath_initiator"/>
</dbReference>
<accession>A0A7X2HBF2</accession>
<name>A0A7X2HBF2_9BACL</name>
<reference evidence="1 2" key="1">
    <citation type="submission" date="2019-11" db="EMBL/GenBank/DDBJ databases">
        <title>Paenibacillus monticola sp. nov., a novel PGPR strain isolated from mountain sample in China.</title>
        <authorList>
            <person name="Zhao Q."/>
            <person name="Li H.-P."/>
            <person name="Zhang J.-L."/>
        </authorList>
    </citation>
    <scope>NUCLEOTIDE SEQUENCE [LARGE SCALE GENOMIC DNA]</scope>
    <source>
        <strain evidence="1 2">LC-T2</strain>
    </source>
</reference>
<keyword evidence="2" id="KW-1185">Reference proteome</keyword>
<evidence type="ECO:0000313" key="1">
    <source>
        <dbReference type="EMBL" id="MRN57034.1"/>
    </source>
</evidence>
<gene>
    <name evidence="1" type="ORF">GJB61_29275</name>
</gene>
<dbReference type="AlphaFoldDB" id="A0A7X2HBF2"/>
<organism evidence="1 2">
    <name type="scientific">Paenibacillus monticola</name>
    <dbReference type="NCBI Taxonomy" id="2666075"/>
    <lineage>
        <taxon>Bacteria</taxon>
        <taxon>Bacillati</taxon>
        <taxon>Bacillota</taxon>
        <taxon>Bacilli</taxon>
        <taxon>Bacillales</taxon>
        <taxon>Paenibacillaceae</taxon>
        <taxon>Paenibacillus</taxon>
    </lineage>
</organism>
<dbReference type="RefSeq" id="WP_154122536.1">
    <property type="nucleotide sequence ID" value="NZ_WJXB01000019.1"/>
</dbReference>